<feature type="region of interest" description="Disordered" evidence="1">
    <location>
        <begin position="709"/>
        <end position="731"/>
    </location>
</feature>
<evidence type="ECO:0000313" key="3">
    <source>
        <dbReference type="Proteomes" id="UP000031575"/>
    </source>
</evidence>
<proteinExistence type="predicted"/>
<accession>A0A0C2J3K7</accession>
<dbReference type="Proteomes" id="UP000031575">
    <property type="component" value="Unassembled WGS sequence"/>
</dbReference>
<dbReference type="VEuPathDB" id="FungiDB:SPBR_04102"/>
<reference evidence="2 3" key="1">
    <citation type="journal article" date="2014" name="BMC Genomics">
        <title>Comparative genomics of the major fungal agents of human and animal Sporotrichosis: Sporothrix schenckii and Sporothrix brasiliensis.</title>
        <authorList>
            <person name="Teixeira M.M."/>
            <person name="de Almeida L.G."/>
            <person name="Kubitschek-Barreira P."/>
            <person name="Alves F.L."/>
            <person name="Kioshima E.S."/>
            <person name="Abadio A.K."/>
            <person name="Fernandes L."/>
            <person name="Derengowski L.S."/>
            <person name="Ferreira K.S."/>
            <person name="Souza R.C."/>
            <person name="Ruiz J.C."/>
            <person name="de Andrade N.C."/>
            <person name="Paes H.C."/>
            <person name="Nicola A.M."/>
            <person name="Albuquerque P."/>
            <person name="Gerber A.L."/>
            <person name="Martins V.P."/>
            <person name="Peconick L.D."/>
            <person name="Neto A.V."/>
            <person name="Chaucanez C.B."/>
            <person name="Silva P.A."/>
            <person name="Cunha O.L."/>
            <person name="de Oliveira F.F."/>
            <person name="dos Santos T.C."/>
            <person name="Barros A.L."/>
            <person name="Soares M.A."/>
            <person name="de Oliveira L.M."/>
            <person name="Marini M.M."/>
            <person name="Villalobos-Duno H."/>
            <person name="Cunha M.M."/>
            <person name="de Hoog S."/>
            <person name="da Silveira J.F."/>
            <person name="Henrissat B."/>
            <person name="Nino-Vega G.A."/>
            <person name="Cisalpino P.S."/>
            <person name="Mora-Montes H.M."/>
            <person name="Almeida S.R."/>
            <person name="Stajich J.E."/>
            <person name="Lopes-Bezerra L.M."/>
            <person name="Vasconcelos A.T."/>
            <person name="Felipe M.S."/>
        </authorList>
    </citation>
    <scope>NUCLEOTIDE SEQUENCE [LARGE SCALE GENOMIC DNA]</scope>
    <source>
        <strain evidence="2 3">5110</strain>
    </source>
</reference>
<comment type="caution">
    <text evidence="2">The sequence shown here is derived from an EMBL/GenBank/DDBJ whole genome shotgun (WGS) entry which is preliminary data.</text>
</comment>
<dbReference type="RefSeq" id="XP_040621620.1">
    <property type="nucleotide sequence ID" value="XM_040762385.1"/>
</dbReference>
<evidence type="ECO:0000256" key="1">
    <source>
        <dbReference type="SAM" id="MobiDB-lite"/>
    </source>
</evidence>
<protein>
    <submittedName>
        <fullName evidence="2">Uncharacterized protein</fullName>
    </submittedName>
</protein>
<dbReference type="GeneID" id="63677306"/>
<dbReference type="EMBL" id="AWTV01000005">
    <property type="protein sequence ID" value="KIH93610.1"/>
    <property type="molecule type" value="Genomic_DNA"/>
</dbReference>
<feature type="region of interest" description="Disordered" evidence="1">
    <location>
        <begin position="761"/>
        <end position="797"/>
    </location>
</feature>
<dbReference type="HOGENOM" id="CLU_352724_0_0_1"/>
<gene>
    <name evidence="2" type="ORF">SPBR_04102</name>
</gene>
<name>A0A0C2J3K7_9PEZI</name>
<keyword evidence="3" id="KW-1185">Reference proteome</keyword>
<sequence>MAGYVLEYFLAVCLWPHTLLNPLGVGKVVDPVAFLDGGLDDAIDGNLGQGGSNVVQRRKRCAAARLEGEGRLLRGLRGLHHPLGGAVFVREEDGVLGVRGARLADGGHVAVEEVAVVGRRLGGKRRDGGRGGSGCCGNFSRRGRRNGFEMVHGHAHKLGAAPAQTNVRGGVLCLDVDAGKQLGHAELVTAAENGIGEVFKEDGQVGAKERGAVLGRGVLHAVDPEAGETVPPAAQPGQTVELVALERGLDDGAGAGKFERGGREEGLEVRRRGLEADAGRPKRGLGGVDWAAEGVLARAGRGPKDGRLATVCRAVAGPQPLAEAVGGVVPLVVGKVVEIELLDVEEGRLAVDNVGPGLAGVGLDLVGAVHADVLVEGQAPRQLAARGAGAQQGHERRRVLDGHAAALALVRQERMGGVAEEGQLARGPGRQLVHVQERPQLQVGAVDERQQVLDGGAKLLVDVEQGGLAALAAPGALAFVFAVGRRRQGGRMEADKVEHRVVDARIHDEAAVAAVPHGHVAVARRPGAQMRRRRVVEHLLAGHEKAERTAARRKGLDGVAADAAARDGRHAVGAQDQVATHRRAVLERHRGRLGVHRHDPTADLEHRRRAVARLGRGHALQLVVQADAVAQDPRVLPHAAGAAQVDVHFEVARTIVLGDALQWVGAKGRRLDPESLEEPMAVGRQVDGGAGLLGELGALQQRDAVALGAQPDSSGQTANAGADNDDVEGGGVVRHCVTGRGVRRQRLATYANIKSKTIYSGGRDVRGNATVRSESRGFGVPHLVKTGPTASAPPERN</sequence>
<dbReference type="AlphaFoldDB" id="A0A0C2J3K7"/>
<evidence type="ECO:0000313" key="2">
    <source>
        <dbReference type="EMBL" id="KIH93610.1"/>
    </source>
</evidence>
<organism evidence="2 3">
    <name type="scientific">Sporothrix brasiliensis 5110</name>
    <dbReference type="NCBI Taxonomy" id="1398154"/>
    <lineage>
        <taxon>Eukaryota</taxon>
        <taxon>Fungi</taxon>
        <taxon>Dikarya</taxon>
        <taxon>Ascomycota</taxon>
        <taxon>Pezizomycotina</taxon>
        <taxon>Sordariomycetes</taxon>
        <taxon>Sordariomycetidae</taxon>
        <taxon>Ophiostomatales</taxon>
        <taxon>Ophiostomataceae</taxon>
        <taxon>Sporothrix</taxon>
    </lineage>
</organism>